<proteinExistence type="predicted"/>
<gene>
    <name evidence="1" type="ORF">GCM10009776_30320</name>
</gene>
<accession>A0ABN2R8N3</accession>
<evidence type="ECO:0000313" key="1">
    <source>
        <dbReference type="EMBL" id="GAA1965392.1"/>
    </source>
</evidence>
<dbReference type="RefSeq" id="WP_344096143.1">
    <property type="nucleotide sequence ID" value="NZ_BAAAOG010000007.1"/>
</dbReference>
<dbReference type="Proteomes" id="UP001499933">
    <property type="component" value="Unassembled WGS sequence"/>
</dbReference>
<keyword evidence="2" id="KW-1185">Reference proteome</keyword>
<evidence type="ECO:0000313" key="2">
    <source>
        <dbReference type="Proteomes" id="UP001499933"/>
    </source>
</evidence>
<evidence type="ECO:0008006" key="3">
    <source>
        <dbReference type="Google" id="ProtNLM"/>
    </source>
</evidence>
<organism evidence="1 2">
    <name type="scientific">Microbacterium deminutum</name>
    <dbReference type="NCBI Taxonomy" id="344164"/>
    <lineage>
        <taxon>Bacteria</taxon>
        <taxon>Bacillati</taxon>
        <taxon>Actinomycetota</taxon>
        <taxon>Actinomycetes</taxon>
        <taxon>Micrococcales</taxon>
        <taxon>Microbacteriaceae</taxon>
        <taxon>Microbacterium</taxon>
    </lineage>
</organism>
<dbReference type="Pfam" id="PF09438">
    <property type="entry name" value="DUF2017"/>
    <property type="match status" value="1"/>
</dbReference>
<sequence>MSADRVVALDLTRIEAAHLAGLVTQFAELIEESSVSAGDPAIGRLVPDAYADDPDAAREFRDLTEEDLLARRRSDAGVVLATLQDAAVIPDDPDDPRLVEATEIRLDAAAVQAWLRTLAAIRLVLASRLGIEGPDDHDEDDPRFGIYDWLGYRLHGLVTAVDGD</sequence>
<reference evidence="1 2" key="1">
    <citation type="journal article" date="2019" name="Int. J. Syst. Evol. Microbiol.">
        <title>The Global Catalogue of Microorganisms (GCM) 10K type strain sequencing project: providing services to taxonomists for standard genome sequencing and annotation.</title>
        <authorList>
            <consortium name="The Broad Institute Genomics Platform"/>
            <consortium name="The Broad Institute Genome Sequencing Center for Infectious Disease"/>
            <person name="Wu L."/>
            <person name="Ma J."/>
        </authorList>
    </citation>
    <scope>NUCLEOTIDE SEQUENCE [LARGE SCALE GENOMIC DNA]</scope>
    <source>
        <strain evidence="1 2">JCM 14901</strain>
    </source>
</reference>
<dbReference type="InterPro" id="IPR018561">
    <property type="entry name" value="AosR"/>
</dbReference>
<comment type="caution">
    <text evidence="1">The sequence shown here is derived from an EMBL/GenBank/DDBJ whole genome shotgun (WGS) entry which is preliminary data.</text>
</comment>
<dbReference type="EMBL" id="BAAAOG010000007">
    <property type="protein sequence ID" value="GAA1965392.1"/>
    <property type="molecule type" value="Genomic_DNA"/>
</dbReference>
<protein>
    <recommendedName>
        <fullName evidence="3">DUF2017 domain-containing protein</fullName>
    </recommendedName>
</protein>
<name>A0ABN2R8N3_9MICO</name>